<dbReference type="EMBL" id="LCAK01000001">
    <property type="protein sequence ID" value="KKR89158.1"/>
    <property type="molecule type" value="Genomic_DNA"/>
</dbReference>
<gene>
    <name evidence="2" type="ORF">UU38_C0001G0060</name>
</gene>
<dbReference type="GO" id="GO:0008081">
    <property type="term" value="F:phosphoric diester hydrolase activity"/>
    <property type="evidence" value="ECO:0007669"/>
    <property type="project" value="InterPro"/>
</dbReference>
<name>A0A0G0UK58_9BACT</name>
<dbReference type="InterPro" id="IPR017946">
    <property type="entry name" value="PLC-like_Pdiesterase_TIM-brl"/>
</dbReference>
<dbReference type="InterPro" id="IPR030395">
    <property type="entry name" value="GP_PDE_dom"/>
</dbReference>
<evidence type="ECO:0000313" key="2">
    <source>
        <dbReference type="EMBL" id="KKR89158.1"/>
    </source>
</evidence>
<dbReference type="PROSITE" id="PS51704">
    <property type="entry name" value="GP_PDE"/>
    <property type="match status" value="1"/>
</dbReference>
<dbReference type="PANTHER" id="PTHR46211">
    <property type="entry name" value="GLYCEROPHOSPHORYL DIESTER PHOSPHODIESTERASE"/>
    <property type="match status" value="1"/>
</dbReference>
<evidence type="ECO:0000259" key="1">
    <source>
        <dbReference type="PROSITE" id="PS51704"/>
    </source>
</evidence>
<feature type="domain" description="GP-PDE" evidence="1">
    <location>
        <begin position="2"/>
        <end position="283"/>
    </location>
</feature>
<dbReference type="SUPFAM" id="SSF51695">
    <property type="entry name" value="PLC-like phosphodiesterases"/>
    <property type="match status" value="1"/>
</dbReference>
<protein>
    <submittedName>
        <fullName evidence="2">Glycerophosphoryl diester phosphodiesterase</fullName>
    </submittedName>
</protein>
<evidence type="ECO:0000313" key="3">
    <source>
        <dbReference type="Proteomes" id="UP000033918"/>
    </source>
</evidence>
<proteinExistence type="predicted"/>
<sequence>MIHIITHRGLEPSKEKFFTENSYEAFEDQLGRGFGIEFDVNFTKDGEIIIFHDSGLERITNGQNERMFGDLTLAGIKEIRPNGDRIPDFDELMDLIIKNDSKLNALHLKSKFQEKRYLELLLPFLQKYVGHLNRLLVFDVKVETARFLKGFFPELVLAPSVAHPYDIQRYNEAVGGTLLSLEEVIENKSLFDWAWLDEWDRVGEGGSNKKLYTEETIVLLRKNGIKSAIVSPELHGTSPGLLGGEAHNDAVNQETLRKRLIEIIGLKPNAICTDYPDLVKQLTKLNI</sequence>
<dbReference type="PANTHER" id="PTHR46211:SF14">
    <property type="entry name" value="GLYCEROPHOSPHODIESTER PHOSPHODIESTERASE"/>
    <property type="match status" value="1"/>
</dbReference>
<dbReference type="Pfam" id="PF03009">
    <property type="entry name" value="GDPD"/>
    <property type="match status" value="1"/>
</dbReference>
<dbReference type="AlphaFoldDB" id="A0A0G0UK58"/>
<reference evidence="2 3" key="1">
    <citation type="journal article" date="2015" name="Nature">
        <title>rRNA introns, odd ribosomes, and small enigmatic genomes across a large radiation of phyla.</title>
        <authorList>
            <person name="Brown C.T."/>
            <person name="Hug L.A."/>
            <person name="Thomas B.C."/>
            <person name="Sharon I."/>
            <person name="Castelle C.J."/>
            <person name="Singh A."/>
            <person name="Wilkins M.J."/>
            <person name="Williams K.H."/>
            <person name="Banfield J.F."/>
        </authorList>
    </citation>
    <scope>NUCLEOTIDE SEQUENCE [LARGE SCALE GENOMIC DNA]</scope>
</reference>
<dbReference type="Gene3D" id="3.20.20.190">
    <property type="entry name" value="Phosphatidylinositol (PI) phosphodiesterase"/>
    <property type="match status" value="1"/>
</dbReference>
<organism evidence="2 3">
    <name type="scientific">Candidatus Wolfebacteria bacterium GW2011_GWB1_41_12</name>
    <dbReference type="NCBI Taxonomy" id="1619006"/>
    <lineage>
        <taxon>Bacteria</taxon>
        <taxon>Candidatus Wolfeibacteriota</taxon>
    </lineage>
</organism>
<dbReference type="Proteomes" id="UP000033918">
    <property type="component" value="Unassembled WGS sequence"/>
</dbReference>
<accession>A0A0G0UK58</accession>
<dbReference type="GO" id="GO:0006629">
    <property type="term" value="P:lipid metabolic process"/>
    <property type="evidence" value="ECO:0007669"/>
    <property type="project" value="InterPro"/>
</dbReference>
<comment type="caution">
    <text evidence="2">The sequence shown here is derived from an EMBL/GenBank/DDBJ whole genome shotgun (WGS) entry which is preliminary data.</text>
</comment>